<evidence type="ECO:0000256" key="11">
    <source>
        <dbReference type="ARBA" id="ARBA00022842"/>
    </source>
</evidence>
<evidence type="ECO:0000256" key="9">
    <source>
        <dbReference type="ARBA" id="ARBA00022679"/>
    </source>
</evidence>
<dbReference type="Pfam" id="PF02654">
    <property type="entry name" value="CobS"/>
    <property type="match status" value="1"/>
</dbReference>
<comment type="cofactor">
    <cofactor evidence="1 19">
        <name>Mg(2+)</name>
        <dbReference type="ChEBI" id="CHEBI:18420"/>
    </cofactor>
</comment>
<feature type="transmembrane region" description="Helical" evidence="19">
    <location>
        <begin position="144"/>
        <end position="166"/>
    </location>
</feature>
<evidence type="ECO:0000256" key="6">
    <source>
        <dbReference type="ARBA" id="ARBA00015850"/>
    </source>
</evidence>
<gene>
    <name evidence="19" type="primary">cobS</name>
    <name evidence="20" type="ORF">PYH38_004981</name>
</gene>
<keyword evidence="8 19" id="KW-0169">Cobalamin biosynthesis</keyword>
<dbReference type="EC" id="2.7.8.26" evidence="5 19"/>
<evidence type="ECO:0000256" key="13">
    <source>
        <dbReference type="ARBA" id="ARBA00023136"/>
    </source>
</evidence>
<evidence type="ECO:0000313" key="21">
    <source>
        <dbReference type="Proteomes" id="UP001235547"/>
    </source>
</evidence>
<evidence type="ECO:0000256" key="14">
    <source>
        <dbReference type="ARBA" id="ARBA00025228"/>
    </source>
</evidence>
<evidence type="ECO:0000256" key="8">
    <source>
        <dbReference type="ARBA" id="ARBA00022573"/>
    </source>
</evidence>
<dbReference type="GO" id="GO:0051073">
    <property type="term" value="F:adenosylcobinamide-GDP ribazoletransferase activity"/>
    <property type="evidence" value="ECO:0007669"/>
    <property type="project" value="UniProtKB-EC"/>
</dbReference>
<evidence type="ECO:0000256" key="19">
    <source>
        <dbReference type="HAMAP-Rule" id="MF_00719"/>
    </source>
</evidence>
<keyword evidence="9 19" id="KW-0808">Transferase</keyword>
<dbReference type="NCBIfam" id="NF001276">
    <property type="entry name" value="PRK00235.1-2"/>
    <property type="match status" value="1"/>
</dbReference>
<evidence type="ECO:0000256" key="15">
    <source>
        <dbReference type="ARBA" id="ARBA00032605"/>
    </source>
</evidence>
<evidence type="ECO:0000256" key="17">
    <source>
        <dbReference type="ARBA" id="ARBA00048623"/>
    </source>
</evidence>
<dbReference type="PANTHER" id="PTHR34148:SF1">
    <property type="entry name" value="ADENOSYLCOBINAMIDE-GDP RIBAZOLETRANSFERASE"/>
    <property type="match status" value="1"/>
</dbReference>
<dbReference type="RefSeq" id="WP_280733393.1">
    <property type="nucleotide sequence ID" value="NZ_CP120368.1"/>
</dbReference>
<keyword evidence="11 19" id="KW-0460">Magnesium</keyword>
<evidence type="ECO:0000256" key="12">
    <source>
        <dbReference type="ARBA" id="ARBA00022989"/>
    </source>
</evidence>
<comment type="subcellular location">
    <subcellularLocation>
        <location evidence="2 19">Cell membrane</location>
        <topology evidence="2 19">Multi-pass membrane protein</topology>
    </subcellularLocation>
</comment>
<dbReference type="InterPro" id="IPR003805">
    <property type="entry name" value="CobS"/>
</dbReference>
<keyword evidence="21" id="KW-1185">Reference proteome</keyword>
<dbReference type="Proteomes" id="UP001235547">
    <property type="component" value="Chromosome 1"/>
</dbReference>
<keyword evidence="7 19" id="KW-1003">Cell membrane</keyword>
<feature type="transmembrane region" description="Helical" evidence="19">
    <location>
        <begin position="68"/>
        <end position="85"/>
    </location>
</feature>
<comment type="catalytic activity">
    <reaction evidence="17 19">
        <text>alpha-ribazole + adenosylcob(III)inamide-GDP = adenosylcob(III)alamin + GMP + H(+)</text>
        <dbReference type="Rhea" id="RHEA:16049"/>
        <dbReference type="ChEBI" id="CHEBI:10329"/>
        <dbReference type="ChEBI" id="CHEBI:15378"/>
        <dbReference type="ChEBI" id="CHEBI:18408"/>
        <dbReference type="ChEBI" id="CHEBI:58115"/>
        <dbReference type="ChEBI" id="CHEBI:60487"/>
        <dbReference type="EC" id="2.7.8.26"/>
    </reaction>
</comment>
<evidence type="ECO:0000313" key="20">
    <source>
        <dbReference type="EMBL" id="WEX82664.1"/>
    </source>
</evidence>
<feature type="transmembrane region" description="Helical" evidence="19">
    <location>
        <begin position="187"/>
        <end position="205"/>
    </location>
</feature>
<evidence type="ECO:0000256" key="10">
    <source>
        <dbReference type="ARBA" id="ARBA00022692"/>
    </source>
</evidence>
<reference evidence="20 21" key="1">
    <citation type="submission" date="2023-03" db="EMBL/GenBank/DDBJ databases">
        <authorList>
            <person name="Kaur S."/>
            <person name="Espinosa-Saiz D."/>
            <person name="Velazquez E."/>
            <person name="Menendez E."/>
            <person name="diCenzo G.C."/>
        </authorList>
    </citation>
    <scope>NUCLEOTIDE SEQUENCE [LARGE SCALE GENOMIC DNA]</scope>
    <source>
        <strain evidence="20 21">LMG 27395</strain>
    </source>
</reference>
<dbReference type="PANTHER" id="PTHR34148">
    <property type="entry name" value="ADENOSYLCOBINAMIDE-GDP RIBAZOLETRANSFERASE"/>
    <property type="match status" value="1"/>
</dbReference>
<evidence type="ECO:0000256" key="3">
    <source>
        <dbReference type="ARBA" id="ARBA00004663"/>
    </source>
</evidence>
<evidence type="ECO:0000256" key="7">
    <source>
        <dbReference type="ARBA" id="ARBA00022475"/>
    </source>
</evidence>
<dbReference type="EMBL" id="CP120371">
    <property type="protein sequence ID" value="WEX82664.1"/>
    <property type="molecule type" value="Genomic_DNA"/>
</dbReference>
<comment type="pathway">
    <text evidence="3 19">Cofactor biosynthesis; adenosylcobalamin biosynthesis; adenosylcobalamin from cob(II)yrinate a,c-diamide: step 7/7.</text>
</comment>
<organism evidence="20 21">
    <name type="scientific">Sinorhizobium numidicum</name>
    <dbReference type="NCBI Taxonomy" id="680248"/>
    <lineage>
        <taxon>Bacteria</taxon>
        <taxon>Pseudomonadati</taxon>
        <taxon>Pseudomonadota</taxon>
        <taxon>Alphaproteobacteria</taxon>
        <taxon>Hyphomicrobiales</taxon>
        <taxon>Rhizobiaceae</taxon>
        <taxon>Sinorhizobium/Ensifer group</taxon>
        <taxon>Sinorhizobium</taxon>
    </lineage>
</organism>
<evidence type="ECO:0000256" key="4">
    <source>
        <dbReference type="ARBA" id="ARBA00010561"/>
    </source>
</evidence>
<protein>
    <recommendedName>
        <fullName evidence="6 19">Adenosylcobinamide-GDP ribazoletransferase</fullName>
        <ecNumber evidence="5 19">2.7.8.26</ecNumber>
    </recommendedName>
    <alternativeName>
        <fullName evidence="16 19">Cobalamin synthase</fullName>
    </alternativeName>
    <alternativeName>
        <fullName evidence="15 19">Cobalamin-5'-phosphate synthase</fullName>
    </alternativeName>
</protein>
<accession>A0ABY8CVI9</accession>
<keyword evidence="10 19" id="KW-0812">Transmembrane</keyword>
<dbReference type="HAMAP" id="MF_00719">
    <property type="entry name" value="CobS"/>
    <property type="match status" value="1"/>
</dbReference>
<feature type="transmembrane region" description="Helical" evidence="19">
    <location>
        <begin position="115"/>
        <end position="138"/>
    </location>
</feature>
<feature type="transmembrane region" description="Helical" evidence="19">
    <location>
        <begin position="211"/>
        <end position="232"/>
    </location>
</feature>
<evidence type="ECO:0000256" key="18">
    <source>
        <dbReference type="ARBA" id="ARBA00049504"/>
    </source>
</evidence>
<sequence length="262" mass="26993">MTYLRDLWDDVARSVAFLSRIPMSQRHFLDYDGRLSRAVRAFPLAGMLITLPAAALAALLIAFHVSSLFTAFVVVAVQALVTGALHEDGLSDAADGFGGGRDRESTLAIMKDSRIGTYGAVALILSFGLRVAALASFLPLLGAWGAGLALLGTAALSRAAMVWHWSRLPPARRDGVAASAGMPDAQATSVALGSGAILSLLMFFAAGVPTIGALLSFAAFALTVPGFGAIVARKIGGHTGDTIGATQQLTEIAVFAALALAI</sequence>
<comment type="catalytic activity">
    <reaction evidence="18 19">
        <text>alpha-ribazole 5'-phosphate + adenosylcob(III)inamide-GDP = adenosylcob(III)alamin 5'-phosphate + GMP + H(+)</text>
        <dbReference type="Rhea" id="RHEA:23560"/>
        <dbReference type="ChEBI" id="CHEBI:15378"/>
        <dbReference type="ChEBI" id="CHEBI:57918"/>
        <dbReference type="ChEBI" id="CHEBI:58115"/>
        <dbReference type="ChEBI" id="CHEBI:60487"/>
        <dbReference type="ChEBI" id="CHEBI:60493"/>
        <dbReference type="EC" id="2.7.8.26"/>
    </reaction>
</comment>
<comment type="function">
    <text evidence="14 19">Joins adenosylcobinamide-GDP and alpha-ribazole to generate adenosylcobalamin (Ado-cobalamin). Also synthesizes adenosylcobalamin 5'-phosphate from adenosylcobinamide-GDP and alpha-ribazole 5'-phosphate.</text>
</comment>
<dbReference type="NCBIfam" id="TIGR00317">
    <property type="entry name" value="cobS"/>
    <property type="match status" value="1"/>
</dbReference>
<evidence type="ECO:0000256" key="1">
    <source>
        <dbReference type="ARBA" id="ARBA00001946"/>
    </source>
</evidence>
<evidence type="ECO:0000256" key="5">
    <source>
        <dbReference type="ARBA" id="ARBA00013200"/>
    </source>
</evidence>
<comment type="similarity">
    <text evidence="4 19">Belongs to the CobS family.</text>
</comment>
<keyword evidence="12 19" id="KW-1133">Transmembrane helix</keyword>
<name>A0ABY8CVI9_9HYPH</name>
<feature type="transmembrane region" description="Helical" evidence="19">
    <location>
        <begin position="41"/>
        <end position="62"/>
    </location>
</feature>
<evidence type="ECO:0000256" key="2">
    <source>
        <dbReference type="ARBA" id="ARBA00004651"/>
    </source>
</evidence>
<keyword evidence="13 19" id="KW-0472">Membrane</keyword>
<evidence type="ECO:0000256" key="16">
    <source>
        <dbReference type="ARBA" id="ARBA00032853"/>
    </source>
</evidence>
<proteinExistence type="inferred from homology"/>